<comment type="similarity">
    <text evidence="1">Belongs to the AHA1 family.</text>
</comment>
<name>A0ABT4SGT5_9ACTN</name>
<accession>A0ABT4SGT5</accession>
<reference evidence="4" key="1">
    <citation type="submission" date="2022-11" db="EMBL/GenBank/DDBJ databases">
        <title>Nonomuraea corallina sp. nov., a new species of the genus Nonomuraea isolated from sea side sediment in Thai sea.</title>
        <authorList>
            <person name="Ngamcharungchit C."/>
            <person name="Matsumoto A."/>
            <person name="Suriyachadkun C."/>
            <person name="Panbangred W."/>
            <person name="Inahashi Y."/>
            <person name="Intra B."/>
        </authorList>
    </citation>
    <scope>NUCLEOTIDE SEQUENCE</scope>
    <source>
        <strain evidence="4">MCN248</strain>
    </source>
</reference>
<dbReference type="InterPro" id="IPR013538">
    <property type="entry name" value="ASHA1/2-like_C"/>
</dbReference>
<feature type="region of interest" description="Disordered" evidence="2">
    <location>
        <begin position="179"/>
        <end position="201"/>
    </location>
</feature>
<evidence type="ECO:0000259" key="3">
    <source>
        <dbReference type="Pfam" id="PF08327"/>
    </source>
</evidence>
<keyword evidence="5" id="KW-1185">Reference proteome</keyword>
<dbReference type="Gene3D" id="3.30.530.20">
    <property type="match status" value="1"/>
</dbReference>
<proteinExistence type="inferred from homology"/>
<evidence type="ECO:0000313" key="5">
    <source>
        <dbReference type="Proteomes" id="UP001144036"/>
    </source>
</evidence>
<dbReference type="CDD" id="cd08899">
    <property type="entry name" value="SRPBCC_CalC_Aha1-like_6"/>
    <property type="match status" value="1"/>
</dbReference>
<dbReference type="Proteomes" id="UP001144036">
    <property type="component" value="Unassembled WGS sequence"/>
</dbReference>
<comment type="caution">
    <text evidence="4">The sequence shown here is derived from an EMBL/GenBank/DDBJ whole genome shotgun (WGS) entry which is preliminary data.</text>
</comment>
<dbReference type="InterPro" id="IPR023393">
    <property type="entry name" value="START-like_dom_sf"/>
</dbReference>
<gene>
    <name evidence="4" type="ORF">OUY22_23585</name>
</gene>
<evidence type="ECO:0000256" key="2">
    <source>
        <dbReference type="SAM" id="MobiDB-lite"/>
    </source>
</evidence>
<dbReference type="SUPFAM" id="SSF55961">
    <property type="entry name" value="Bet v1-like"/>
    <property type="match status" value="2"/>
</dbReference>
<protein>
    <submittedName>
        <fullName evidence="4">SRPBCC family protein</fullName>
    </submittedName>
</protein>
<evidence type="ECO:0000313" key="4">
    <source>
        <dbReference type="EMBL" id="MDA0636412.1"/>
    </source>
</evidence>
<organism evidence="4 5">
    <name type="scientific">Nonomuraea corallina</name>
    <dbReference type="NCBI Taxonomy" id="2989783"/>
    <lineage>
        <taxon>Bacteria</taxon>
        <taxon>Bacillati</taxon>
        <taxon>Actinomycetota</taxon>
        <taxon>Actinomycetes</taxon>
        <taxon>Streptosporangiales</taxon>
        <taxon>Streptosporangiaceae</taxon>
        <taxon>Nonomuraea</taxon>
    </lineage>
</organism>
<dbReference type="Pfam" id="PF08327">
    <property type="entry name" value="AHSA1"/>
    <property type="match status" value="1"/>
</dbReference>
<dbReference type="RefSeq" id="WP_270157275.1">
    <property type="nucleotide sequence ID" value="NZ_JAPNNL010000105.1"/>
</dbReference>
<dbReference type="EMBL" id="JAPNNL010000105">
    <property type="protein sequence ID" value="MDA0636412.1"/>
    <property type="molecule type" value="Genomic_DNA"/>
</dbReference>
<evidence type="ECO:0000256" key="1">
    <source>
        <dbReference type="ARBA" id="ARBA00006817"/>
    </source>
</evidence>
<feature type="domain" description="Activator of Hsp90 ATPase homologue 1/2-like C-terminal" evidence="3">
    <location>
        <begin position="23"/>
        <end position="124"/>
    </location>
</feature>
<sequence>MNDHLLIRPDGRAELVMRRRLPHPPEKVWRAVTEPEHLKQWFPAELTIDGDRVRYGFGPDGAVLELEPPRLFAHTWGEDELRWEIRPDGDGSLLTLTHVFGDRFGAAGFAAGWHTCTAALAALLDERPLPAPGDLARLHEDYVAILGLIPGELAGGTVRLERQLTRTAIEVWRALRGDQAEAGSPPPAPFGIPGTPAGPVTRAEPGKILEYETAGGAVRWELREGTGHGTRLLSTCPGAAATLAACRARAERLASGLLADQ</sequence>